<gene>
    <name evidence="1" type="ORF">EZS28_030074</name>
</gene>
<sequence length="74" mass="7759">MCVGATNGATNGSVNYSASNPILWGVSSIETEGGFYNNGNNVFWRAHSLTMGSIPPRGSTVSQALLGSTIQVYF</sequence>
<comment type="caution">
    <text evidence="1">The sequence shown here is derived from an EMBL/GenBank/DDBJ whole genome shotgun (WGS) entry which is preliminary data.</text>
</comment>
<evidence type="ECO:0000313" key="1">
    <source>
        <dbReference type="EMBL" id="KAA6374400.1"/>
    </source>
</evidence>
<reference evidence="1 2" key="1">
    <citation type="submission" date="2019-03" db="EMBL/GenBank/DDBJ databases">
        <title>Single cell metagenomics reveals metabolic interactions within the superorganism composed of flagellate Streblomastix strix and complex community of Bacteroidetes bacteria on its surface.</title>
        <authorList>
            <person name="Treitli S.C."/>
            <person name="Kolisko M."/>
            <person name="Husnik F."/>
            <person name="Keeling P."/>
            <person name="Hampl V."/>
        </authorList>
    </citation>
    <scope>NUCLEOTIDE SEQUENCE [LARGE SCALE GENOMIC DNA]</scope>
    <source>
        <strain evidence="1">ST1C</strain>
    </source>
</reference>
<name>A0A5J4UW66_9EUKA</name>
<proteinExistence type="predicted"/>
<protein>
    <submittedName>
        <fullName evidence="1">Uncharacterized protein</fullName>
    </submittedName>
</protein>
<accession>A0A5J4UW66</accession>
<organism evidence="1 2">
    <name type="scientific">Streblomastix strix</name>
    <dbReference type="NCBI Taxonomy" id="222440"/>
    <lineage>
        <taxon>Eukaryota</taxon>
        <taxon>Metamonada</taxon>
        <taxon>Preaxostyla</taxon>
        <taxon>Oxymonadida</taxon>
        <taxon>Streblomastigidae</taxon>
        <taxon>Streblomastix</taxon>
    </lineage>
</organism>
<evidence type="ECO:0000313" key="2">
    <source>
        <dbReference type="Proteomes" id="UP000324800"/>
    </source>
</evidence>
<dbReference type="EMBL" id="SNRW01012008">
    <property type="protein sequence ID" value="KAA6374400.1"/>
    <property type="molecule type" value="Genomic_DNA"/>
</dbReference>
<dbReference type="AlphaFoldDB" id="A0A5J4UW66"/>
<dbReference type="Proteomes" id="UP000324800">
    <property type="component" value="Unassembled WGS sequence"/>
</dbReference>